<dbReference type="EMBL" id="FWYF01000001">
    <property type="protein sequence ID" value="SMD32412.1"/>
    <property type="molecule type" value="Genomic_DNA"/>
</dbReference>
<dbReference type="AlphaFoldDB" id="A0A1W2G7K9"/>
<dbReference type="PANTHER" id="PTHR46825:SF9">
    <property type="entry name" value="BETA-LACTAMASE-RELATED DOMAIN-CONTAINING PROTEIN"/>
    <property type="match status" value="1"/>
</dbReference>
<dbReference type="SUPFAM" id="SSF56601">
    <property type="entry name" value="beta-lactamase/transpeptidase-like"/>
    <property type="match status" value="1"/>
</dbReference>
<name>A0A1W2G7K9_REIFA</name>
<evidence type="ECO:0000313" key="2">
    <source>
        <dbReference type="EMBL" id="SMD32412.1"/>
    </source>
</evidence>
<sequence length="508" mass="57556">MNRVKHQVFCSIVIMLMQLGCIPKKDSKHEIATTNSLQQYSDLDQYIEGLIEGYQIGGAIAIGVVKDGEVVEEKVFGYEDFENQKKADLNTKFYIASMTKSFIGTLMKLMEDRGELDLKTKMNDCLKINFPSGMQTNEITLEDLLIHTSGLQNTSVAIKTAYTGNFTQDELIQDLETSTGQRGLGTYDYTNLGYILSGMALEQLTQKGWKQLLYEDIFRPLDMKSTSAYLQPSASVESASLLALPHTYSNGSIRTGSFMKRDDTMHAAGGLITTVADMNKWLMAHLDTSNNAYFTRAVLDDIHTDRIDFYDKSAGINNYGYGLGWEQGDWHEYDISWHGGGYPGYVSVHALVREENLGVVIMMSQQSRAIELILNYILAEQLGVDNAKELDAMEESIRVRTKRYRHYKDSIFQSVDSEEIKNVSLEKFVGRYVSDQLNQLVVKAKNQQLILQLGNLLFIGEYIGDDKFLIKSEVDDSFDVVDFYHLNSADRESYLEMFGQKFYKGQNN</sequence>
<dbReference type="InterPro" id="IPR050491">
    <property type="entry name" value="AmpC-like"/>
</dbReference>
<dbReference type="STRING" id="692418.SAMN04488029_0757"/>
<dbReference type="PANTHER" id="PTHR46825">
    <property type="entry name" value="D-ALANYL-D-ALANINE-CARBOXYPEPTIDASE/ENDOPEPTIDASE AMPH"/>
    <property type="match status" value="1"/>
</dbReference>
<dbReference type="OrthoDB" id="1522765at2"/>
<keyword evidence="3" id="KW-1185">Reference proteome</keyword>
<dbReference type="InterPro" id="IPR001466">
    <property type="entry name" value="Beta-lactam-related"/>
</dbReference>
<dbReference type="Gene3D" id="3.40.710.10">
    <property type="entry name" value="DD-peptidase/beta-lactamase superfamily"/>
    <property type="match status" value="1"/>
</dbReference>
<reference evidence="2 3" key="1">
    <citation type="submission" date="2017-04" db="EMBL/GenBank/DDBJ databases">
        <authorList>
            <person name="Afonso C.L."/>
            <person name="Miller P.J."/>
            <person name="Scott M.A."/>
            <person name="Spackman E."/>
            <person name="Goraichik I."/>
            <person name="Dimitrov K.M."/>
            <person name="Suarez D.L."/>
            <person name="Swayne D.E."/>
        </authorList>
    </citation>
    <scope>NUCLEOTIDE SEQUENCE [LARGE SCALE GENOMIC DNA]</scope>
    <source>
        <strain evidence="2 3">DSM 26133</strain>
    </source>
</reference>
<accession>A0A1W2G7K9</accession>
<feature type="domain" description="Beta-lactamase-related" evidence="1">
    <location>
        <begin position="43"/>
        <end position="368"/>
    </location>
</feature>
<dbReference type="InterPro" id="IPR012338">
    <property type="entry name" value="Beta-lactam/transpept-like"/>
</dbReference>
<dbReference type="Proteomes" id="UP000192472">
    <property type="component" value="Unassembled WGS sequence"/>
</dbReference>
<evidence type="ECO:0000313" key="3">
    <source>
        <dbReference type="Proteomes" id="UP000192472"/>
    </source>
</evidence>
<gene>
    <name evidence="2" type="ORF">SAMN04488029_0757</name>
</gene>
<proteinExistence type="predicted"/>
<dbReference type="RefSeq" id="WP_084371072.1">
    <property type="nucleotide sequence ID" value="NZ_FWYF01000001.1"/>
</dbReference>
<organism evidence="2 3">
    <name type="scientific">Reichenbachiella faecimaris</name>
    <dbReference type="NCBI Taxonomy" id="692418"/>
    <lineage>
        <taxon>Bacteria</taxon>
        <taxon>Pseudomonadati</taxon>
        <taxon>Bacteroidota</taxon>
        <taxon>Cytophagia</taxon>
        <taxon>Cytophagales</taxon>
        <taxon>Reichenbachiellaceae</taxon>
        <taxon>Reichenbachiella</taxon>
    </lineage>
</organism>
<evidence type="ECO:0000259" key="1">
    <source>
        <dbReference type="Pfam" id="PF00144"/>
    </source>
</evidence>
<dbReference type="Pfam" id="PF00144">
    <property type="entry name" value="Beta-lactamase"/>
    <property type="match status" value="1"/>
</dbReference>
<protein>
    <submittedName>
        <fullName evidence="2">CubicO group peptidase, beta-lactamase class C family</fullName>
    </submittedName>
</protein>